<dbReference type="InterPro" id="IPR049161">
    <property type="entry name" value="GH59_cat"/>
</dbReference>
<dbReference type="EMBL" id="SMRT01000003">
    <property type="protein sequence ID" value="TDF98706.1"/>
    <property type="molecule type" value="Genomic_DNA"/>
</dbReference>
<dbReference type="RefSeq" id="WP_133227015.1">
    <property type="nucleotide sequence ID" value="NZ_SMRT01000003.1"/>
</dbReference>
<feature type="region of interest" description="Disordered" evidence="6">
    <location>
        <begin position="1"/>
        <end position="24"/>
    </location>
</feature>
<comment type="similarity">
    <text evidence="1">Belongs to the glycosyl hydrolase 59 family.</text>
</comment>
<dbReference type="Gene3D" id="2.60.120.260">
    <property type="entry name" value="Galactose-binding domain-like"/>
    <property type="match status" value="1"/>
</dbReference>
<evidence type="ECO:0000259" key="7">
    <source>
        <dbReference type="Pfam" id="PF02057"/>
    </source>
</evidence>
<dbReference type="InterPro" id="IPR001286">
    <property type="entry name" value="Glyco_hydro_59"/>
</dbReference>
<dbReference type="EC" id="3.2.1.46" evidence="2"/>
<evidence type="ECO:0000313" key="10">
    <source>
        <dbReference type="Proteomes" id="UP000295636"/>
    </source>
</evidence>
<feature type="domain" description="Glycosyl hydrolase family 59 catalytic" evidence="7">
    <location>
        <begin position="33"/>
        <end position="322"/>
    </location>
</feature>
<evidence type="ECO:0000256" key="2">
    <source>
        <dbReference type="ARBA" id="ARBA00012657"/>
    </source>
</evidence>
<dbReference type="InterPro" id="IPR017853">
    <property type="entry name" value="GH"/>
</dbReference>
<dbReference type="Gene3D" id="2.60.120.560">
    <property type="entry name" value="Exo-inulinase, domain 1"/>
    <property type="match status" value="1"/>
</dbReference>
<feature type="compositionally biased region" description="Polar residues" evidence="6">
    <location>
        <begin position="1"/>
        <end position="18"/>
    </location>
</feature>
<dbReference type="Proteomes" id="UP000295636">
    <property type="component" value="Unassembled WGS sequence"/>
</dbReference>
<comment type="caution">
    <text evidence="9">The sequence shown here is derived from an EMBL/GenBank/DDBJ whole genome shotgun (WGS) entry which is preliminary data.</text>
</comment>
<keyword evidence="4" id="KW-0442">Lipid degradation</keyword>
<dbReference type="GO" id="GO:0016020">
    <property type="term" value="C:membrane"/>
    <property type="evidence" value="ECO:0007669"/>
    <property type="project" value="GOC"/>
</dbReference>
<dbReference type="Pfam" id="PF02057">
    <property type="entry name" value="Glyco_hydro_59"/>
    <property type="match status" value="1"/>
</dbReference>
<protein>
    <recommendedName>
        <fullName evidence="2">galactosylceramidase</fullName>
        <ecNumber evidence="2">3.2.1.46</ecNumber>
    </recommendedName>
    <alternativeName>
        <fullName evidence="5">Galactosylceramidase</fullName>
    </alternativeName>
</protein>
<dbReference type="GO" id="GO:0006683">
    <property type="term" value="P:galactosylceramide catabolic process"/>
    <property type="evidence" value="ECO:0007669"/>
    <property type="project" value="InterPro"/>
</dbReference>
<proteinExistence type="inferred from homology"/>
<dbReference type="GO" id="GO:0004336">
    <property type="term" value="F:galactosylceramidase activity"/>
    <property type="evidence" value="ECO:0007669"/>
    <property type="project" value="UniProtKB-EC"/>
</dbReference>
<dbReference type="Gene3D" id="3.20.20.70">
    <property type="entry name" value="Aldolase class I"/>
    <property type="match status" value="1"/>
</dbReference>
<gene>
    <name evidence="9" type="ORF">E1757_09240</name>
</gene>
<dbReference type="GO" id="GO:0005764">
    <property type="term" value="C:lysosome"/>
    <property type="evidence" value="ECO:0007669"/>
    <property type="project" value="TreeGrafter"/>
</dbReference>
<name>A0A4R5KSV4_9BACL</name>
<reference evidence="9 10" key="1">
    <citation type="submission" date="2019-03" db="EMBL/GenBank/DDBJ databases">
        <title>This is whole genome sequence of Paenibacillus sp MS74 strain.</title>
        <authorList>
            <person name="Trinh H.N."/>
        </authorList>
    </citation>
    <scope>NUCLEOTIDE SEQUENCE [LARGE SCALE GENOMIC DNA]</scope>
    <source>
        <strain evidence="9 10">MS74</strain>
    </source>
</reference>
<dbReference type="AlphaFoldDB" id="A0A4R5KSV4"/>
<evidence type="ECO:0000313" key="9">
    <source>
        <dbReference type="EMBL" id="TDF98706.1"/>
    </source>
</evidence>
<evidence type="ECO:0000256" key="5">
    <source>
        <dbReference type="ARBA" id="ARBA00033098"/>
    </source>
</evidence>
<organism evidence="9 10">
    <name type="scientific">Paenibacillus piri</name>
    <dbReference type="NCBI Taxonomy" id="2547395"/>
    <lineage>
        <taxon>Bacteria</taxon>
        <taxon>Bacillati</taxon>
        <taxon>Bacillota</taxon>
        <taxon>Bacilli</taxon>
        <taxon>Bacillales</taxon>
        <taxon>Paenibacillaceae</taxon>
        <taxon>Paenibacillus</taxon>
    </lineage>
</organism>
<evidence type="ECO:0000256" key="3">
    <source>
        <dbReference type="ARBA" id="ARBA00022919"/>
    </source>
</evidence>
<dbReference type="Gene3D" id="3.20.20.80">
    <property type="entry name" value="Glycosidases"/>
    <property type="match status" value="1"/>
</dbReference>
<dbReference type="Pfam" id="PF21708">
    <property type="entry name" value="Glyco_hydro_59_C"/>
    <property type="match status" value="1"/>
</dbReference>
<evidence type="ECO:0000259" key="8">
    <source>
        <dbReference type="Pfam" id="PF21708"/>
    </source>
</evidence>
<evidence type="ECO:0000256" key="1">
    <source>
        <dbReference type="ARBA" id="ARBA00005637"/>
    </source>
</evidence>
<keyword evidence="3" id="KW-0443">Lipid metabolism</keyword>
<sequence length="774" mass="86087">MKMKQTETMGQVEQNEQVGRTIRIDTASGGRTFEGIGGITSNGMSKLLMDYPESVQQEIMELLFKPNYGASLQHLKVEIGSDVNTSCGTEPSHMRSRDDFDIKRGVGLPVAKLAKAIRPDLVLDALRWGTPRWIAHFDDKLSYYLNFLRGARDEYGLEFNYLGPDINEGAFSRDWTVNVLRPGLDRDGFGHVKLVADDSDHGWDIADHAAADEELFAAVHAYGVHYRQDSTDTAKNSGKSLWLSEDLAPFRHRFTSGGLHIAKRMIDMYVSGRMVKYELHPLVEAEYENTPFNYKGILVATWPWSGHYVVDPGLWVIAHFTQFAQIGWSYVDSGCSADEEGGFVTLLAPDGSNFSIVVANTGATEKKYLFELSGEIAVNTAVHVWRTDEQEQFVQQESLACVEGKLQFTAAPYSVYTLTTTTGQCKGTDHLCIPATTGFPLPYADELTAGSECYYPKYTSDQGGAFEVVEVPGEGVCLKQQVTEGQIPIDWTYRKTPEPYTLLGSLEWTNYKVSVEAKVGVASGYISLAGRVHFTDKSSQPPEGYRFVIRPNGEYELWAAKERLVQGRREPFAPDSWHRIELRFDNDDIEVRWDEAEEPLVRIRDCSLPSGQVALASGYHPALFRQLRIEPVSEDPASVSCQRYNDHHPAIQYSEEWAHVEGNFNAYARSVHRSNAVDAVMSFAFKGSSVRLVGTSGEEGGMADVFVDGAYRGTLDAYNRTTGYRKSLFAVHELDPAESHTLKLVVSGKHRSLATDAFVNIDAVEIVGGAGMLE</sequence>
<dbReference type="SUPFAM" id="SSF51445">
    <property type="entry name" value="(Trans)glycosidases"/>
    <property type="match status" value="1"/>
</dbReference>
<keyword evidence="3" id="KW-0746">Sphingolipid metabolism</keyword>
<dbReference type="InterPro" id="IPR049162">
    <property type="entry name" value="GH59_C"/>
</dbReference>
<dbReference type="InterPro" id="IPR013785">
    <property type="entry name" value="Aldolase_TIM"/>
</dbReference>
<evidence type="ECO:0000256" key="4">
    <source>
        <dbReference type="ARBA" id="ARBA00022963"/>
    </source>
</evidence>
<keyword evidence="10" id="KW-1185">Reference proteome</keyword>
<feature type="domain" description="Glycosyl hydrolase family 59 C-terminal lectin" evidence="8">
    <location>
        <begin position="461"/>
        <end position="615"/>
    </location>
</feature>
<accession>A0A4R5KSV4</accession>
<evidence type="ECO:0000256" key="6">
    <source>
        <dbReference type="SAM" id="MobiDB-lite"/>
    </source>
</evidence>
<dbReference type="PANTHER" id="PTHR15172:SF1">
    <property type="entry name" value="GALACTOCEREBROSIDASE"/>
    <property type="match status" value="1"/>
</dbReference>
<dbReference type="OrthoDB" id="9802318at2"/>
<dbReference type="PANTHER" id="PTHR15172">
    <property type="entry name" value="GALACTOCEREBROSIDASE"/>
    <property type="match status" value="1"/>
</dbReference>